<dbReference type="EMBL" id="CADEPI010000214">
    <property type="protein sequence ID" value="CAB3380699.1"/>
    <property type="molecule type" value="Genomic_DNA"/>
</dbReference>
<feature type="compositionally biased region" description="Low complexity" evidence="1">
    <location>
        <begin position="125"/>
        <end position="139"/>
    </location>
</feature>
<dbReference type="AlphaFoldDB" id="A0A8S1DI33"/>
<evidence type="ECO:0000313" key="2">
    <source>
        <dbReference type="EMBL" id="CAB3380699.1"/>
    </source>
</evidence>
<keyword evidence="3" id="KW-1185">Reference proteome</keyword>
<feature type="region of interest" description="Disordered" evidence="1">
    <location>
        <begin position="70"/>
        <end position="144"/>
    </location>
</feature>
<evidence type="ECO:0000256" key="1">
    <source>
        <dbReference type="SAM" id="MobiDB-lite"/>
    </source>
</evidence>
<name>A0A8S1DI33_9INSE</name>
<gene>
    <name evidence="2" type="ORF">CLODIP_2_CD07430</name>
</gene>
<reference evidence="2 3" key="1">
    <citation type="submission" date="2020-04" db="EMBL/GenBank/DDBJ databases">
        <authorList>
            <person name="Alioto T."/>
            <person name="Alioto T."/>
            <person name="Gomez Garrido J."/>
        </authorList>
    </citation>
    <scope>NUCLEOTIDE SEQUENCE [LARGE SCALE GENOMIC DNA]</scope>
</reference>
<sequence>MAVQADGWPKASGKSNFRRESVNSAGEIRAESRSVVDKQHDILHFGSILGRSRISRGTAWCGRVRVAVEPHQPSSTTWPPPTWRDRVLAAPGKGKKGRITSTRSTSLGESFNRSRRFDRFGPRFTGTSANNPTTSTSANYDFPAEAPRLALPTRDYHL</sequence>
<evidence type="ECO:0000313" key="3">
    <source>
        <dbReference type="Proteomes" id="UP000494165"/>
    </source>
</evidence>
<feature type="compositionally biased region" description="Polar residues" evidence="1">
    <location>
        <begin position="99"/>
        <end position="111"/>
    </location>
</feature>
<organism evidence="2 3">
    <name type="scientific">Cloeon dipterum</name>
    <dbReference type="NCBI Taxonomy" id="197152"/>
    <lineage>
        <taxon>Eukaryota</taxon>
        <taxon>Metazoa</taxon>
        <taxon>Ecdysozoa</taxon>
        <taxon>Arthropoda</taxon>
        <taxon>Hexapoda</taxon>
        <taxon>Insecta</taxon>
        <taxon>Pterygota</taxon>
        <taxon>Palaeoptera</taxon>
        <taxon>Ephemeroptera</taxon>
        <taxon>Pisciforma</taxon>
        <taxon>Baetidae</taxon>
        <taxon>Cloeon</taxon>
    </lineage>
</organism>
<dbReference type="Proteomes" id="UP000494165">
    <property type="component" value="Unassembled WGS sequence"/>
</dbReference>
<feature type="region of interest" description="Disordered" evidence="1">
    <location>
        <begin position="1"/>
        <end position="33"/>
    </location>
</feature>
<accession>A0A8S1DI33</accession>
<comment type="caution">
    <text evidence="2">The sequence shown here is derived from an EMBL/GenBank/DDBJ whole genome shotgun (WGS) entry which is preliminary data.</text>
</comment>
<protein>
    <submittedName>
        <fullName evidence="2">Uncharacterized protein</fullName>
    </submittedName>
</protein>
<proteinExistence type="predicted"/>